<protein>
    <submittedName>
        <fullName evidence="2">Uncharacterized protein</fullName>
    </submittedName>
</protein>
<evidence type="ECO:0000256" key="1">
    <source>
        <dbReference type="SAM" id="Coils"/>
    </source>
</evidence>
<keyword evidence="1" id="KW-0175">Coiled coil</keyword>
<proteinExistence type="predicted"/>
<evidence type="ECO:0000313" key="2">
    <source>
        <dbReference type="EMBL" id="MDN4121735.1"/>
    </source>
</evidence>
<dbReference type="RefSeq" id="WP_266123255.1">
    <property type="nucleotide sequence ID" value="NZ_JAJHNU010000003.1"/>
</dbReference>
<keyword evidence="3" id="KW-1185">Reference proteome</keyword>
<feature type="coiled-coil region" evidence="1">
    <location>
        <begin position="49"/>
        <end position="83"/>
    </location>
</feature>
<gene>
    <name evidence="2" type="ORF">LMS43_10575</name>
</gene>
<accession>A0ABT8EKJ6</accession>
<sequence>MFGTASAAITSLKTALDMLKVAVDSRDFIKLAEIKINLTDQVLDVQTAFLELQEKNASLQQDKHSLANEKRELETELMGLREQIGKLAKYERFRTPSGTLVFVETESKDSPDGPVYACAACMDEGKISTLQPTGPGKQFFCYTHKTIPFEIQKPKMQTNQTSRSNYLSGRYR</sequence>
<reference evidence="2" key="1">
    <citation type="submission" date="2021-11" db="EMBL/GenBank/DDBJ databases">
        <title>Draft genome sequence of Alcaligenes endophyticus type strain CCUG 75668T.</title>
        <authorList>
            <person name="Salva-Serra F."/>
            <person name="Duran R.E."/>
            <person name="Seeger M."/>
            <person name="Moore E.R.B."/>
            <person name="Jaen-Luchoro D."/>
        </authorList>
    </citation>
    <scope>NUCLEOTIDE SEQUENCE</scope>
    <source>
        <strain evidence="2">CCUG 75668</strain>
    </source>
</reference>
<comment type="caution">
    <text evidence="2">The sequence shown here is derived from an EMBL/GenBank/DDBJ whole genome shotgun (WGS) entry which is preliminary data.</text>
</comment>
<name>A0ABT8EKJ6_9BURK</name>
<organism evidence="2 3">
    <name type="scientific">Alcaligenes endophyticus</name>
    <dbReference type="NCBI Taxonomy" id="1929088"/>
    <lineage>
        <taxon>Bacteria</taxon>
        <taxon>Pseudomonadati</taxon>
        <taxon>Pseudomonadota</taxon>
        <taxon>Betaproteobacteria</taxon>
        <taxon>Burkholderiales</taxon>
        <taxon>Alcaligenaceae</taxon>
        <taxon>Alcaligenes</taxon>
    </lineage>
</organism>
<evidence type="ECO:0000313" key="3">
    <source>
        <dbReference type="Proteomes" id="UP001168613"/>
    </source>
</evidence>
<dbReference type="EMBL" id="JAJHNU010000003">
    <property type="protein sequence ID" value="MDN4121735.1"/>
    <property type="molecule type" value="Genomic_DNA"/>
</dbReference>
<dbReference type="Proteomes" id="UP001168613">
    <property type="component" value="Unassembled WGS sequence"/>
</dbReference>